<evidence type="ECO:0008006" key="4">
    <source>
        <dbReference type="Google" id="ProtNLM"/>
    </source>
</evidence>
<evidence type="ECO:0000313" key="2">
    <source>
        <dbReference type="EMBL" id="TGH26270.1"/>
    </source>
</evidence>
<reference evidence="2 3" key="1">
    <citation type="journal article" date="2019" name="mSystems">
        <title>Life at home and on the roam: Genomic adaptions reflect the dual lifestyle of an intracellular, facultative symbiont.</title>
        <authorList>
            <person name="Burgsdorf I."/>
        </authorList>
    </citation>
    <scope>NUCLEOTIDE SEQUENCE [LARGE SCALE GENOMIC DNA]</scope>
    <source>
        <strain evidence="2">277cI</strain>
    </source>
</reference>
<proteinExistence type="predicted"/>
<evidence type="ECO:0000313" key="3">
    <source>
        <dbReference type="Proteomes" id="UP000315454"/>
    </source>
</evidence>
<sequence>MTIPATPFRCLLSLEPLGLLYGSAGRFLSAENLTGRSGEHFPPDSPALAGLVAAQLHAEGRGGEVRELLTSGPFWLELDDINRKGEVDPLLRAPLNLLQKSVGAGENAAGELGRSPDAAAPPLQLQGNGSRRGKGKKEADPGRRKRKRSRRVVAKLQPGEQGWSLPEGDDMPGKPLRGGWIRLSQWEQQQRLDRIEVCSDPWKPVPHLHPRLQAEQRCSAGEDALFLEYGIALRPGAALAYLSSHEIREGRYRFGGEGHLVELRCHQVPEAFSRLLSQPLAGSFALVTPAVWGSRRMSEREPLDTSRRPALWPWHHNRAGPLLLTDRPRPWRYRIGGGSSGRSRLSRGRWAVPAGTCYQLPGGLRLPPWPAWEKSWFPREGLSLRQFGTALALPLHLP</sequence>
<dbReference type="AlphaFoldDB" id="A0A524RVP8"/>
<dbReference type="Pfam" id="PF09700">
    <property type="entry name" value="Cas_Cmr3"/>
    <property type="match status" value="1"/>
</dbReference>
<organism evidence="2 3">
    <name type="scientific">Aphanocapsa feldmannii 277cI</name>
    <dbReference type="NCBI Taxonomy" id="2507554"/>
    <lineage>
        <taxon>Bacteria</taxon>
        <taxon>Bacillati</taxon>
        <taxon>Cyanobacteriota</taxon>
        <taxon>Cyanophyceae</taxon>
        <taxon>Oscillatoriophycideae</taxon>
        <taxon>Chroococcales</taxon>
        <taxon>Microcystaceae</taxon>
        <taxon>Aphanocapsa</taxon>
    </lineage>
</organism>
<dbReference type="InterPro" id="IPR019117">
    <property type="entry name" value="CRISPR-assoc_protein_Cmr3"/>
</dbReference>
<feature type="compositionally biased region" description="Basic residues" evidence="1">
    <location>
        <begin position="143"/>
        <end position="153"/>
    </location>
</feature>
<evidence type="ECO:0000256" key="1">
    <source>
        <dbReference type="SAM" id="MobiDB-lite"/>
    </source>
</evidence>
<name>A0A524RVP8_9CHRO</name>
<accession>A0A524RVP8</accession>
<gene>
    <name evidence="2" type="ORF">ERJ68_02205</name>
</gene>
<feature type="region of interest" description="Disordered" evidence="1">
    <location>
        <begin position="107"/>
        <end position="173"/>
    </location>
</feature>
<protein>
    <recommendedName>
        <fullName evidence="4">CRISPR-associated protein Cmr3</fullName>
    </recommendedName>
</protein>
<dbReference type="Proteomes" id="UP000315454">
    <property type="component" value="Unassembled WGS sequence"/>
</dbReference>
<comment type="caution">
    <text evidence="2">The sequence shown here is derived from an EMBL/GenBank/DDBJ whole genome shotgun (WGS) entry which is preliminary data.</text>
</comment>
<dbReference type="EMBL" id="SRMN01000023">
    <property type="protein sequence ID" value="TGH26270.1"/>
    <property type="molecule type" value="Genomic_DNA"/>
</dbReference>